<evidence type="ECO:0000256" key="1">
    <source>
        <dbReference type="SAM" id="Phobius"/>
    </source>
</evidence>
<protein>
    <submittedName>
        <fullName evidence="2">Uncharacterized protein</fullName>
    </submittedName>
</protein>
<evidence type="ECO:0000313" key="2">
    <source>
        <dbReference type="EMBL" id="SHI74066.1"/>
    </source>
</evidence>
<name>A0A1M6DLD0_9FIRM</name>
<dbReference type="EMBL" id="FQZS01000007">
    <property type="protein sequence ID" value="SHI74066.1"/>
    <property type="molecule type" value="Genomic_DNA"/>
</dbReference>
<keyword evidence="3" id="KW-1185">Reference proteome</keyword>
<evidence type="ECO:0000313" key="3">
    <source>
        <dbReference type="Proteomes" id="UP000184442"/>
    </source>
</evidence>
<dbReference type="Proteomes" id="UP000184442">
    <property type="component" value="Unassembled WGS sequence"/>
</dbReference>
<gene>
    <name evidence="2" type="ORF">SAMN02745176_01171</name>
</gene>
<keyword evidence="1" id="KW-1133">Transmembrane helix</keyword>
<keyword evidence="1" id="KW-0472">Membrane</keyword>
<reference evidence="2 3" key="1">
    <citation type="submission" date="2016-11" db="EMBL/GenBank/DDBJ databases">
        <authorList>
            <person name="Jaros S."/>
            <person name="Januszkiewicz K."/>
            <person name="Wedrychowicz H."/>
        </authorList>
    </citation>
    <scope>NUCLEOTIDE SEQUENCE [LARGE SCALE GENOMIC DNA]</scope>
    <source>
        <strain evidence="2 3">DSM 19022</strain>
    </source>
</reference>
<keyword evidence="1" id="KW-0812">Transmembrane</keyword>
<organism evidence="2 3">
    <name type="scientific">Lutispora thermophila DSM 19022</name>
    <dbReference type="NCBI Taxonomy" id="1122184"/>
    <lineage>
        <taxon>Bacteria</taxon>
        <taxon>Bacillati</taxon>
        <taxon>Bacillota</taxon>
        <taxon>Clostridia</taxon>
        <taxon>Lutisporales</taxon>
        <taxon>Lutisporaceae</taxon>
        <taxon>Lutispora</taxon>
    </lineage>
</organism>
<proteinExistence type="predicted"/>
<feature type="transmembrane region" description="Helical" evidence="1">
    <location>
        <begin position="12"/>
        <end position="30"/>
    </location>
</feature>
<dbReference type="AlphaFoldDB" id="A0A1M6DLD0"/>
<sequence>MIMINNDSIKTYKFILFAFLFLLPMMLWLFSINKDMKSNNIIMYDEKEIDENLLIDSNKSDNFDYHLYVYLKKEKDEHGFMNVIYKLRITPKTGKIYNNVMVTAFLDESLKSAFAVQNFLGFGTDVSENITFDSFNKGLEVGRSTLLTDYYDIDTLKYFLIKDIKVKVIWKTGEEYVILSPENVELICD</sequence>
<accession>A0A1M6DLD0</accession>